<gene>
    <name evidence="2" type="ORF">F7731_23790</name>
</gene>
<dbReference type="OrthoDB" id="2969131at2"/>
<reference evidence="2 3" key="1">
    <citation type="journal article" date="2016" name="Antonie Van Leeuwenhoek">
        <title>Bacillus depressus sp. nov., isolated from soil of a sunflower field.</title>
        <authorList>
            <person name="Wei X."/>
            <person name="Xin D."/>
            <person name="Xin Y."/>
            <person name="Zhang H."/>
            <person name="Wang T."/>
            <person name="Zhang J."/>
        </authorList>
    </citation>
    <scope>NUCLEOTIDE SEQUENCE [LARGE SCALE GENOMIC DNA]</scope>
    <source>
        <strain evidence="2 3">BZ1</strain>
    </source>
</reference>
<feature type="transmembrane region" description="Helical" evidence="1">
    <location>
        <begin position="12"/>
        <end position="31"/>
    </location>
</feature>
<keyword evidence="1" id="KW-1133">Transmembrane helix</keyword>
<keyword evidence="1" id="KW-0812">Transmembrane</keyword>
<comment type="caution">
    <text evidence="2">The sequence shown here is derived from an EMBL/GenBank/DDBJ whole genome shotgun (WGS) entry which is preliminary data.</text>
</comment>
<dbReference type="EMBL" id="WBOS01000022">
    <property type="protein sequence ID" value="KAB2328975.1"/>
    <property type="molecule type" value="Genomic_DNA"/>
</dbReference>
<keyword evidence="1" id="KW-0472">Membrane</keyword>
<dbReference type="RefSeq" id="WP_151537273.1">
    <property type="nucleotide sequence ID" value="NZ_WBOS01000022.1"/>
</dbReference>
<organism evidence="2 3">
    <name type="scientific">Cytobacillus depressus</name>
    <dbReference type="NCBI Taxonomy" id="1602942"/>
    <lineage>
        <taxon>Bacteria</taxon>
        <taxon>Bacillati</taxon>
        <taxon>Bacillota</taxon>
        <taxon>Bacilli</taxon>
        <taxon>Bacillales</taxon>
        <taxon>Bacillaceae</taxon>
        <taxon>Cytobacillus</taxon>
    </lineage>
</organism>
<evidence type="ECO:0000256" key="1">
    <source>
        <dbReference type="SAM" id="Phobius"/>
    </source>
</evidence>
<proteinExistence type="predicted"/>
<name>A0A6L3UXR8_9BACI</name>
<dbReference type="AlphaFoldDB" id="A0A6L3UXR8"/>
<sequence>MKKKRSKINSKILLPVAFIIGIVAGAIVVFLNKDKDNIEDIKQEYMGEIYEELKATGLLRYIKDKELLIVDVVRKEDKYEFVPVTYNFALKGTLTDEFEGLSNEEKYDVFNDISSMNIRQLKCGKDKYNTGCITEFLSLESGSDIYESKDFSIFKNGNLFKIEKEKKVVSVSSDNNVSDKDIYEYMKSQYDRLTNYGANYVPEIHDPQVAEMASNKFGISTSEADRIYIDMEMKKAGY</sequence>
<protein>
    <submittedName>
        <fullName evidence="2">Uncharacterized protein</fullName>
    </submittedName>
</protein>
<dbReference type="Proteomes" id="UP000481030">
    <property type="component" value="Unassembled WGS sequence"/>
</dbReference>
<evidence type="ECO:0000313" key="2">
    <source>
        <dbReference type="EMBL" id="KAB2328975.1"/>
    </source>
</evidence>
<accession>A0A6L3UXR8</accession>
<evidence type="ECO:0000313" key="3">
    <source>
        <dbReference type="Proteomes" id="UP000481030"/>
    </source>
</evidence>
<keyword evidence="3" id="KW-1185">Reference proteome</keyword>